<comment type="similarity">
    <text evidence="1 7 8">Belongs to the universal ribosomal protein uS4 family.</text>
</comment>
<evidence type="ECO:0000313" key="11">
    <source>
        <dbReference type="EMBL" id="KKS81721.1"/>
    </source>
</evidence>
<evidence type="ECO:0000313" key="12">
    <source>
        <dbReference type="Proteomes" id="UP000034810"/>
    </source>
</evidence>
<dbReference type="InterPro" id="IPR022801">
    <property type="entry name" value="Ribosomal_uS4"/>
</dbReference>
<dbReference type="GO" id="GO:0006412">
    <property type="term" value="P:translation"/>
    <property type="evidence" value="ECO:0007669"/>
    <property type="project" value="UniProtKB-UniRule"/>
</dbReference>
<reference evidence="11 12" key="1">
    <citation type="journal article" date="2015" name="Nature">
        <title>rRNA introns, odd ribosomes, and small enigmatic genomes across a large radiation of phyla.</title>
        <authorList>
            <person name="Brown C.T."/>
            <person name="Hug L.A."/>
            <person name="Thomas B.C."/>
            <person name="Sharon I."/>
            <person name="Castelle C.J."/>
            <person name="Singh A."/>
            <person name="Wilkins M.J."/>
            <person name="Williams K.H."/>
            <person name="Banfield J.F."/>
        </authorList>
    </citation>
    <scope>NUCLEOTIDE SEQUENCE [LARGE SCALE GENOMIC DNA]</scope>
</reference>
<dbReference type="InterPro" id="IPR018079">
    <property type="entry name" value="Ribosomal_uS4_CS"/>
</dbReference>
<evidence type="ECO:0000256" key="2">
    <source>
        <dbReference type="ARBA" id="ARBA00022730"/>
    </source>
</evidence>
<dbReference type="InterPro" id="IPR002942">
    <property type="entry name" value="S4_RNA-bd"/>
</dbReference>
<evidence type="ECO:0000256" key="6">
    <source>
        <dbReference type="ARBA" id="ARBA00035254"/>
    </source>
</evidence>
<evidence type="ECO:0000256" key="1">
    <source>
        <dbReference type="ARBA" id="ARBA00007465"/>
    </source>
</evidence>
<dbReference type="InterPro" id="IPR001912">
    <property type="entry name" value="Ribosomal_uS4_N"/>
</dbReference>
<dbReference type="Pfam" id="PF01479">
    <property type="entry name" value="S4"/>
    <property type="match status" value="1"/>
</dbReference>
<feature type="domain" description="RNA-binding S4" evidence="9">
    <location>
        <begin position="98"/>
        <end position="157"/>
    </location>
</feature>
<dbReference type="NCBIfam" id="NF003717">
    <property type="entry name" value="PRK05327.1"/>
    <property type="match status" value="1"/>
</dbReference>
<keyword evidence="3 7" id="KW-0694">RNA-binding</keyword>
<evidence type="ECO:0000256" key="7">
    <source>
        <dbReference type="HAMAP-Rule" id="MF_01306"/>
    </source>
</evidence>
<organism evidence="11 12">
    <name type="scientific">Candidatus Wolfebacteria bacterium GW2011_GWC1_43_10</name>
    <dbReference type="NCBI Taxonomy" id="1619011"/>
    <lineage>
        <taxon>Bacteria</taxon>
        <taxon>Candidatus Wolfeibacteriota</taxon>
    </lineage>
</organism>
<dbReference type="PANTHER" id="PTHR11831">
    <property type="entry name" value="30S 40S RIBOSOMAL PROTEIN"/>
    <property type="match status" value="1"/>
</dbReference>
<dbReference type="GO" id="GO:0042274">
    <property type="term" value="P:ribosomal small subunit biogenesis"/>
    <property type="evidence" value="ECO:0007669"/>
    <property type="project" value="TreeGrafter"/>
</dbReference>
<dbReference type="PROSITE" id="PS00632">
    <property type="entry name" value="RIBOSOMAL_S4"/>
    <property type="match status" value="1"/>
</dbReference>
<protein>
    <recommendedName>
        <fullName evidence="6 7">Small ribosomal subunit protein uS4</fullName>
    </recommendedName>
</protein>
<evidence type="ECO:0000256" key="5">
    <source>
        <dbReference type="ARBA" id="ARBA00023274"/>
    </source>
</evidence>
<keyword evidence="4 7" id="KW-0689">Ribosomal protein</keyword>
<dbReference type="InterPro" id="IPR005709">
    <property type="entry name" value="Ribosomal_uS4_bac-type"/>
</dbReference>
<dbReference type="NCBIfam" id="TIGR01017">
    <property type="entry name" value="rpsD_bact"/>
    <property type="match status" value="1"/>
</dbReference>
<evidence type="ECO:0000259" key="10">
    <source>
        <dbReference type="SMART" id="SM01390"/>
    </source>
</evidence>
<dbReference type="GO" id="GO:0003735">
    <property type="term" value="F:structural constituent of ribosome"/>
    <property type="evidence" value="ECO:0007669"/>
    <property type="project" value="InterPro"/>
</dbReference>
<evidence type="ECO:0000259" key="9">
    <source>
        <dbReference type="SMART" id="SM00363"/>
    </source>
</evidence>
<evidence type="ECO:0000256" key="8">
    <source>
        <dbReference type="RuleBase" id="RU003699"/>
    </source>
</evidence>
<comment type="subunit">
    <text evidence="7">Part of the 30S ribosomal subunit. Contacts protein S5. The interaction surface between S4 and S5 is involved in control of translational fidelity.</text>
</comment>
<evidence type="ECO:0000256" key="4">
    <source>
        <dbReference type="ARBA" id="ARBA00022980"/>
    </source>
</evidence>
<dbReference type="InterPro" id="IPR036986">
    <property type="entry name" value="S4_RNA-bd_sf"/>
</dbReference>
<comment type="function">
    <text evidence="7">With S5 and S12 plays an important role in translational accuracy.</text>
</comment>
<dbReference type="GO" id="GO:0015935">
    <property type="term" value="C:small ribosomal subunit"/>
    <property type="evidence" value="ECO:0007669"/>
    <property type="project" value="InterPro"/>
</dbReference>
<dbReference type="GO" id="GO:0019843">
    <property type="term" value="F:rRNA binding"/>
    <property type="evidence" value="ECO:0007669"/>
    <property type="project" value="UniProtKB-UniRule"/>
</dbReference>
<dbReference type="CDD" id="cd00165">
    <property type="entry name" value="S4"/>
    <property type="match status" value="1"/>
</dbReference>
<dbReference type="Proteomes" id="UP000034810">
    <property type="component" value="Unassembled WGS sequence"/>
</dbReference>
<name>A0A0G1EFB7_9BACT</name>
<comment type="function">
    <text evidence="7">One of the primary rRNA binding proteins, it binds directly to 16S rRNA where it nucleates assembly of the body of the 30S subunit.</text>
</comment>
<dbReference type="SMART" id="SM01390">
    <property type="entry name" value="Ribosomal_S4"/>
    <property type="match status" value="1"/>
</dbReference>
<dbReference type="SMART" id="SM00363">
    <property type="entry name" value="S4"/>
    <property type="match status" value="1"/>
</dbReference>
<dbReference type="FunFam" id="3.10.290.10:FF:000001">
    <property type="entry name" value="30S ribosomal protein S4"/>
    <property type="match status" value="1"/>
</dbReference>
<evidence type="ECO:0000256" key="3">
    <source>
        <dbReference type="ARBA" id="ARBA00022884"/>
    </source>
</evidence>
<comment type="caution">
    <text evidence="11">The sequence shown here is derived from an EMBL/GenBank/DDBJ whole genome shotgun (WGS) entry which is preliminary data.</text>
</comment>
<keyword evidence="2 7" id="KW-0699">rRNA-binding</keyword>
<dbReference type="AlphaFoldDB" id="A0A0G1EFB7"/>
<dbReference type="SUPFAM" id="SSF55174">
    <property type="entry name" value="Alpha-L RNA-binding motif"/>
    <property type="match status" value="1"/>
</dbReference>
<sequence>MRLLKSKEKKERALGTKLGLKAYRCSSPKCATIRRPSRPGMHGRKFVRGGSEFKLQLMEKQKIKVSYGLTERQMKNIFKKASESKKSAIDFINQKLEMRLDSVVFRMGLTPSLIMARHLVSHGHFLVNGRKVTIPSYQVRVGDIVAVKEKMAQHLLFKDLKNILKVSKDSWFSIDPEKLEGKVKSMPQAVELPFNINLVVDYYSR</sequence>
<dbReference type="PROSITE" id="PS50889">
    <property type="entry name" value="S4"/>
    <property type="match status" value="1"/>
</dbReference>
<dbReference type="Gene3D" id="3.10.290.10">
    <property type="entry name" value="RNA-binding S4 domain"/>
    <property type="match status" value="1"/>
</dbReference>
<dbReference type="EMBL" id="LCFA01000017">
    <property type="protein sequence ID" value="KKS81721.1"/>
    <property type="molecule type" value="Genomic_DNA"/>
</dbReference>
<dbReference type="PANTHER" id="PTHR11831:SF4">
    <property type="entry name" value="SMALL RIBOSOMAL SUBUNIT PROTEIN US4M"/>
    <property type="match status" value="1"/>
</dbReference>
<dbReference type="Gene3D" id="1.10.1050.10">
    <property type="entry name" value="Ribosomal Protein S4 Delta 41, Chain A, domain 1"/>
    <property type="match status" value="1"/>
</dbReference>
<proteinExistence type="inferred from homology"/>
<feature type="domain" description="Small ribosomal subunit protein uS4 N-terminal" evidence="10">
    <location>
        <begin position="2"/>
        <end position="97"/>
    </location>
</feature>
<accession>A0A0G1EFB7</accession>
<keyword evidence="5 7" id="KW-0687">Ribonucleoprotein</keyword>
<gene>
    <name evidence="7" type="primary">rpsD</name>
    <name evidence="11" type="ORF">UV58_C0017G0011</name>
</gene>
<dbReference type="HAMAP" id="MF_01306_B">
    <property type="entry name" value="Ribosomal_uS4_B"/>
    <property type="match status" value="1"/>
</dbReference>
<dbReference type="Pfam" id="PF00163">
    <property type="entry name" value="Ribosomal_S4"/>
    <property type="match status" value="1"/>
</dbReference>